<dbReference type="SMART" id="SM00470">
    <property type="entry name" value="ParB"/>
    <property type="match status" value="1"/>
</dbReference>
<dbReference type="InterPro" id="IPR050336">
    <property type="entry name" value="Chromosome_partition/occlusion"/>
</dbReference>
<dbReference type="PANTHER" id="PTHR33375:SF1">
    <property type="entry name" value="CHROMOSOME-PARTITIONING PROTEIN PARB-RELATED"/>
    <property type="match status" value="1"/>
</dbReference>
<dbReference type="InterPro" id="IPR036086">
    <property type="entry name" value="ParB/Sulfiredoxin_sf"/>
</dbReference>
<evidence type="ECO:0000259" key="2">
    <source>
        <dbReference type="SMART" id="SM00470"/>
    </source>
</evidence>
<dbReference type="Gene3D" id="3.90.1530.30">
    <property type="match status" value="1"/>
</dbReference>
<comment type="similarity">
    <text evidence="1">Belongs to the ParB family.</text>
</comment>
<accession>A0A3R6I522</accession>
<feature type="domain" description="ParB-like N-terminal" evidence="2">
    <location>
        <begin position="32"/>
        <end position="122"/>
    </location>
</feature>
<dbReference type="InterPro" id="IPR004437">
    <property type="entry name" value="ParB/RepB/Spo0J"/>
</dbReference>
<dbReference type="SUPFAM" id="SSF110849">
    <property type="entry name" value="ParB/Sulfiredoxin"/>
    <property type="match status" value="1"/>
</dbReference>
<evidence type="ECO:0000313" key="3">
    <source>
        <dbReference type="EMBL" id="RHG26470.1"/>
    </source>
</evidence>
<evidence type="ECO:0000313" key="4">
    <source>
        <dbReference type="EMBL" id="RHN06373.1"/>
    </source>
</evidence>
<sequence>MNKVGSAAKVKLNSFDDLFGTEQPQAGIEQVQEIALSELHEFKGHPFKVLDDEKMQETVESVREHGVLMPGIARPRAEGGYEIIAGHRRRHACEAVGLETMPMFIRNYTDDEATIIMVDSNIQREDILPSEKAKAYRMKYDAMKHQGSRTGGLTLEELGETAGESAKTVQRYIWISRLSEPLLDMVDLGKIGIMQAVDISFLSEDAQQWVLITIQDTNAVISKQQSAMLKESDKKGELTFPMVRMLLEKEKPVERKVVIKTERINSYFPDTYSTEDIEKIIFQLLDNWKNTQ</sequence>
<gene>
    <name evidence="3" type="ORF">DW264_14265</name>
    <name evidence="4" type="ORF">DWZ31_13200</name>
</gene>
<dbReference type="PANTHER" id="PTHR33375">
    <property type="entry name" value="CHROMOSOME-PARTITIONING PROTEIN PARB-RELATED"/>
    <property type="match status" value="1"/>
</dbReference>
<dbReference type="CDD" id="cd16407">
    <property type="entry name" value="ParB_N_like"/>
    <property type="match status" value="1"/>
</dbReference>
<dbReference type="GO" id="GO:0003677">
    <property type="term" value="F:DNA binding"/>
    <property type="evidence" value="ECO:0007669"/>
    <property type="project" value="InterPro"/>
</dbReference>
<protein>
    <submittedName>
        <fullName evidence="3">ParB/RepB/Spo0J family partition protein</fullName>
    </submittedName>
</protein>
<proteinExistence type="inferred from homology"/>
<dbReference type="Pfam" id="PF02195">
    <property type="entry name" value="ParB_N"/>
    <property type="match status" value="1"/>
</dbReference>
<dbReference type="InterPro" id="IPR003115">
    <property type="entry name" value="ParB_N"/>
</dbReference>
<reference evidence="5 6" key="1">
    <citation type="submission" date="2018-08" db="EMBL/GenBank/DDBJ databases">
        <title>A genome reference for cultivated species of the human gut microbiota.</title>
        <authorList>
            <person name="Zou Y."/>
            <person name="Xue W."/>
            <person name="Luo G."/>
        </authorList>
    </citation>
    <scope>NUCLEOTIDE SEQUENCE [LARGE SCALE GENOMIC DNA]</scope>
    <source>
        <strain evidence="4 5">AF31-21AC</strain>
        <strain evidence="3 6">AM22-21LB</strain>
    </source>
</reference>
<organism evidence="3 6">
    <name type="scientific">Roseburia intestinalis</name>
    <dbReference type="NCBI Taxonomy" id="166486"/>
    <lineage>
        <taxon>Bacteria</taxon>
        <taxon>Bacillati</taxon>
        <taxon>Bacillota</taxon>
        <taxon>Clostridia</taxon>
        <taxon>Lachnospirales</taxon>
        <taxon>Lachnospiraceae</taxon>
        <taxon>Roseburia</taxon>
    </lineage>
</organism>
<evidence type="ECO:0000313" key="6">
    <source>
        <dbReference type="Proteomes" id="UP000284051"/>
    </source>
</evidence>
<dbReference type="SUPFAM" id="SSF109709">
    <property type="entry name" value="KorB DNA-binding domain-like"/>
    <property type="match status" value="1"/>
</dbReference>
<dbReference type="AlphaFoldDB" id="A0A3R6I522"/>
<dbReference type="EMBL" id="QRID01000016">
    <property type="protein sequence ID" value="RHG26470.1"/>
    <property type="molecule type" value="Genomic_DNA"/>
</dbReference>
<name>A0A3R6I522_9FIRM</name>
<dbReference type="RefSeq" id="WP_118488997.1">
    <property type="nucleotide sequence ID" value="NZ_JBLYGU010000009.1"/>
</dbReference>
<dbReference type="GO" id="GO:0005694">
    <property type="term" value="C:chromosome"/>
    <property type="evidence" value="ECO:0007669"/>
    <property type="project" value="TreeGrafter"/>
</dbReference>
<dbReference type="Proteomes" id="UP000284051">
    <property type="component" value="Unassembled WGS sequence"/>
</dbReference>
<evidence type="ECO:0000313" key="5">
    <source>
        <dbReference type="Proteomes" id="UP000283586"/>
    </source>
</evidence>
<dbReference type="Proteomes" id="UP000283586">
    <property type="component" value="Unassembled WGS sequence"/>
</dbReference>
<evidence type="ECO:0000256" key="1">
    <source>
        <dbReference type="ARBA" id="ARBA00006295"/>
    </source>
</evidence>
<dbReference type="Gene3D" id="1.10.10.2830">
    <property type="match status" value="1"/>
</dbReference>
<comment type="caution">
    <text evidence="3">The sequence shown here is derived from an EMBL/GenBank/DDBJ whole genome shotgun (WGS) entry which is preliminary data.</text>
</comment>
<dbReference type="GO" id="GO:0007059">
    <property type="term" value="P:chromosome segregation"/>
    <property type="evidence" value="ECO:0007669"/>
    <property type="project" value="TreeGrafter"/>
</dbReference>
<dbReference type="NCBIfam" id="TIGR00180">
    <property type="entry name" value="parB_part"/>
    <property type="match status" value="1"/>
</dbReference>
<dbReference type="EMBL" id="QRQN01000016">
    <property type="protein sequence ID" value="RHN06373.1"/>
    <property type="molecule type" value="Genomic_DNA"/>
</dbReference>